<keyword evidence="19" id="KW-1185">Reference proteome</keyword>
<evidence type="ECO:0000256" key="7">
    <source>
        <dbReference type="ARBA" id="ARBA00022576"/>
    </source>
</evidence>
<dbReference type="PROSITE" id="PS00770">
    <property type="entry name" value="AA_TRANSFER_CLASS_4"/>
    <property type="match status" value="1"/>
</dbReference>
<evidence type="ECO:0000256" key="17">
    <source>
        <dbReference type="RuleBase" id="RU364094"/>
    </source>
</evidence>
<evidence type="ECO:0000256" key="12">
    <source>
        <dbReference type="ARBA" id="ARBA00048212"/>
    </source>
</evidence>
<evidence type="ECO:0000256" key="5">
    <source>
        <dbReference type="ARBA" id="ARBA00005072"/>
    </source>
</evidence>
<comment type="pathway">
    <text evidence="3 17">Amino-acid biosynthesis; L-isoleucine biosynthesis; L-isoleucine from 2-oxobutanoate: step 4/4.</text>
</comment>
<dbReference type="InterPro" id="IPR001544">
    <property type="entry name" value="Aminotrans_IV"/>
</dbReference>
<dbReference type="InterPro" id="IPR043131">
    <property type="entry name" value="BCAT-like_N"/>
</dbReference>
<evidence type="ECO:0000256" key="8">
    <source>
        <dbReference type="ARBA" id="ARBA00022605"/>
    </source>
</evidence>
<proteinExistence type="inferred from homology"/>
<dbReference type="InterPro" id="IPR043132">
    <property type="entry name" value="BCAT-like_C"/>
</dbReference>
<reference evidence="19" key="1">
    <citation type="journal article" date="2019" name="Int. J. Syst. Evol. Microbiol.">
        <title>The Global Catalogue of Microorganisms (GCM) 10K type strain sequencing project: providing services to taxonomists for standard genome sequencing and annotation.</title>
        <authorList>
            <consortium name="The Broad Institute Genomics Platform"/>
            <consortium name="The Broad Institute Genome Sequencing Center for Infectious Disease"/>
            <person name="Wu L."/>
            <person name="Ma J."/>
        </authorList>
    </citation>
    <scope>NUCLEOTIDE SEQUENCE [LARGE SCALE GENOMIC DNA]</scope>
    <source>
        <strain evidence="19">JCM 4542</strain>
    </source>
</reference>
<dbReference type="CDD" id="cd00449">
    <property type="entry name" value="PLPDE_IV"/>
    <property type="match status" value="1"/>
</dbReference>
<comment type="pathway">
    <text evidence="5 17">Amino-acid biosynthesis; L-leucine biosynthesis; L-leucine from 3-methyl-2-oxobutanoate: step 4/4.</text>
</comment>
<sequence length="293" mass="31581">MTTPLPFDDRDGLIWLDGAFVPWREARLHVLTHGLHYGGGVFEGMRVYGGRIFRLAEHSRRLAASARELGFALPFEPAELDRAAEELVERAGIADGYVRPVAWRGSEQLSVSGAGTSVHVAVAAWEWPNVFSSAAQERGIALGTSKWRRPAPDTAPVRAKAASLYNICTLARDAAEADGYDDALLLDYRGYLAEATGANLFLVVDGALHTPLADVFLDGITRQTVIALAGEAGIAVHEGHLPPEALERAQEVFLTGTAYEVQPVRAVDGRPYEVGPVTRALADAYARLVRGAL</sequence>
<comment type="cofactor">
    <cofactor evidence="1 16">
        <name>pyridoxal 5'-phosphate</name>
        <dbReference type="ChEBI" id="CHEBI:597326"/>
    </cofactor>
</comment>
<evidence type="ECO:0000256" key="1">
    <source>
        <dbReference type="ARBA" id="ARBA00001933"/>
    </source>
</evidence>
<comment type="catalytic activity">
    <reaction evidence="12 17">
        <text>L-valine + 2-oxoglutarate = 3-methyl-2-oxobutanoate + L-glutamate</text>
        <dbReference type="Rhea" id="RHEA:24813"/>
        <dbReference type="ChEBI" id="CHEBI:11851"/>
        <dbReference type="ChEBI" id="CHEBI:16810"/>
        <dbReference type="ChEBI" id="CHEBI:29985"/>
        <dbReference type="ChEBI" id="CHEBI:57762"/>
        <dbReference type="EC" id="2.6.1.42"/>
    </reaction>
</comment>
<dbReference type="SUPFAM" id="SSF56752">
    <property type="entry name" value="D-aminoacid aminotransferase-like PLP-dependent enzymes"/>
    <property type="match status" value="1"/>
</dbReference>
<keyword evidence="8 17" id="KW-0028">Amino-acid biosynthesis</keyword>
<evidence type="ECO:0000256" key="14">
    <source>
        <dbReference type="ARBA" id="ARBA00049229"/>
    </source>
</evidence>
<evidence type="ECO:0000256" key="6">
    <source>
        <dbReference type="ARBA" id="ARBA00009320"/>
    </source>
</evidence>
<dbReference type="NCBIfam" id="NF005146">
    <property type="entry name" value="PRK06606.1"/>
    <property type="match status" value="1"/>
</dbReference>
<evidence type="ECO:0000256" key="15">
    <source>
        <dbReference type="RuleBase" id="RU004106"/>
    </source>
</evidence>
<dbReference type="Gene3D" id="3.20.10.10">
    <property type="entry name" value="D-amino Acid Aminotransferase, subunit A, domain 2"/>
    <property type="match status" value="1"/>
</dbReference>
<gene>
    <name evidence="17" type="primary">ilvE</name>
    <name evidence="18" type="ORF">GCM10010315_12510</name>
</gene>
<accession>A0ABP6G1A7</accession>
<evidence type="ECO:0000256" key="13">
    <source>
        <dbReference type="ARBA" id="ARBA00048798"/>
    </source>
</evidence>
<dbReference type="Pfam" id="PF01063">
    <property type="entry name" value="Aminotran_4"/>
    <property type="match status" value="1"/>
</dbReference>
<evidence type="ECO:0000256" key="11">
    <source>
        <dbReference type="ARBA" id="ARBA00023304"/>
    </source>
</evidence>
<comment type="catalytic activity">
    <reaction evidence="14 17">
        <text>L-leucine + 2-oxoglutarate = 4-methyl-2-oxopentanoate + L-glutamate</text>
        <dbReference type="Rhea" id="RHEA:18321"/>
        <dbReference type="ChEBI" id="CHEBI:16810"/>
        <dbReference type="ChEBI" id="CHEBI:17865"/>
        <dbReference type="ChEBI" id="CHEBI:29985"/>
        <dbReference type="ChEBI" id="CHEBI:57427"/>
        <dbReference type="EC" id="2.6.1.42"/>
    </reaction>
</comment>
<dbReference type="NCBIfam" id="NF005726">
    <property type="entry name" value="PRK07544.1"/>
    <property type="match status" value="1"/>
</dbReference>
<name>A0ABP6G1A7_9ACTN</name>
<dbReference type="RefSeq" id="WP_344433752.1">
    <property type="nucleotide sequence ID" value="NZ_BAAASL010000004.1"/>
</dbReference>
<dbReference type="GO" id="GO:0008483">
    <property type="term" value="F:transaminase activity"/>
    <property type="evidence" value="ECO:0007669"/>
    <property type="project" value="UniProtKB-KW"/>
</dbReference>
<dbReference type="InterPro" id="IPR005785">
    <property type="entry name" value="B_amino_transI"/>
</dbReference>
<comment type="pathway">
    <text evidence="4 17">Amino-acid biosynthesis; L-valine biosynthesis; L-valine from pyruvate: step 4/4.</text>
</comment>
<evidence type="ECO:0000256" key="10">
    <source>
        <dbReference type="ARBA" id="ARBA00022898"/>
    </source>
</evidence>
<dbReference type="InterPro" id="IPR050571">
    <property type="entry name" value="Class-IV_PLP-Dep_Aminotrnsfr"/>
</dbReference>
<evidence type="ECO:0000256" key="3">
    <source>
        <dbReference type="ARBA" id="ARBA00004824"/>
    </source>
</evidence>
<evidence type="ECO:0000313" key="19">
    <source>
        <dbReference type="Proteomes" id="UP001500886"/>
    </source>
</evidence>
<comment type="catalytic activity">
    <reaction evidence="13 17">
        <text>L-isoleucine + 2-oxoglutarate = (S)-3-methyl-2-oxopentanoate + L-glutamate</text>
        <dbReference type="Rhea" id="RHEA:24801"/>
        <dbReference type="ChEBI" id="CHEBI:16810"/>
        <dbReference type="ChEBI" id="CHEBI:29985"/>
        <dbReference type="ChEBI" id="CHEBI:35146"/>
        <dbReference type="ChEBI" id="CHEBI:58045"/>
        <dbReference type="EC" id="2.6.1.42"/>
    </reaction>
</comment>
<dbReference type="NCBIfam" id="TIGR01122">
    <property type="entry name" value="ilvE_I"/>
    <property type="match status" value="1"/>
</dbReference>
<evidence type="ECO:0000256" key="9">
    <source>
        <dbReference type="ARBA" id="ARBA00022679"/>
    </source>
</evidence>
<keyword evidence="11 17" id="KW-0100">Branched-chain amino acid biosynthesis</keyword>
<comment type="function">
    <text evidence="2 17">Acts on leucine, isoleucine and valine.</text>
</comment>
<dbReference type="PANTHER" id="PTHR42743">
    <property type="entry name" value="AMINO-ACID AMINOTRANSFERASE"/>
    <property type="match status" value="1"/>
</dbReference>
<dbReference type="InterPro" id="IPR018300">
    <property type="entry name" value="Aminotrans_IV_CS"/>
</dbReference>
<evidence type="ECO:0000256" key="2">
    <source>
        <dbReference type="ARBA" id="ARBA00003109"/>
    </source>
</evidence>
<dbReference type="Proteomes" id="UP001500886">
    <property type="component" value="Unassembled WGS sequence"/>
</dbReference>
<dbReference type="InterPro" id="IPR036038">
    <property type="entry name" value="Aminotransferase-like"/>
</dbReference>
<keyword evidence="9 17" id="KW-0808">Transferase</keyword>
<comment type="similarity">
    <text evidence="6 15">Belongs to the class-IV pyridoxal-phosphate-dependent aminotransferase family.</text>
</comment>
<comment type="caution">
    <text evidence="18">The sequence shown here is derived from an EMBL/GenBank/DDBJ whole genome shotgun (WGS) entry which is preliminary data.</text>
</comment>
<evidence type="ECO:0000313" key="18">
    <source>
        <dbReference type="EMBL" id="GAA2711212.1"/>
    </source>
</evidence>
<keyword evidence="7 17" id="KW-0032">Aminotransferase</keyword>
<evidence type="ECO:0000256" key="4">
    <source>
        <dbReference type="ARBA" id="ARBA00004931"/>
    </source>
</evidence>
<dbReference type="EC" id="2.6.1.42" evidence="17"/>
<dbReference type="Gene3D" id="3.30.470.10">
    <property type="match status" value="1"/>
</dbReference>
<protein>
    <recommendedName>
        <fullName evidence="17">Branched-chain-amino-acid aminotransferase</fullName>
        <shortName evidence="17">BCAT</shortName>
        <ecNumber evidence="17">2.6.1.42</ecNumber>
    </recommendedName>
</protein>
<evidence type="ECO:0000256" key="16">
    <source>
        <dbReference type="RuleBase" id="RU004516"/>
    </source>
</evidence>
<dbReference type="EMBL" id="BAAASL010000004">
    <property type="protein sequence ID" value="GAA2711212.1"/>
    <property type="molecule type" value="Genomic_DNA"/>
</dbReference>
<dbReference type="PANTHER" id="PTHR42743:SF11">
    <property type="entry name" value="AMINODEOXYCHORISMATE LYASE"/>
    <property type="match status" value="1"/>
</dbReference>
<organism evidence="18 19">
    <name type="scientific">Streptomyces luteosporeus</name>
    <dbReference type="NCBI Taxonomy" id="173856"/>
    <lineage>
        <taxon>Bacteria</taxon>
        <taxon>Bacillati</taxon>
        <taxon>Actinomycetota</taxon>
        <taxon>Actinomycetes</taxon>
        <taxon>Kitasatosporales</taxon>
        <taxon>Streptomycetaceae</taxon>
        <taxon>Streptomyces</taxon>
    </lineage>
</organism>
<keyword evidence="10 16" id="KW-0663">Pyridoxal phosphate</keyword>